<dbReference type="GO" id="GO:0006302">
    <property type="term" value="P:double-strand break repair"/>
    <property type="evidence" value="ECO:0007669"/>
    <property type="project" value="TreeGrafter"/>
</dbReference>
<dbReference type="GO" id="GO:0000731">
    <property type="term" value="P:DNA synthesis involved in DNA repair"/>
    <property type="evidence" value="ECO:0007669"/>
    <property type="project" value="TreeGrafter"/>
</dbReference>
<dbReference type="AlphaFoldDB" id="A0A1W1HJ49"/>
<evidence type="ECO:0000313" key="3">
    <source>
        <dbReference type="EMBL" id="SLM32466.1"/>
    </source>
</evidence>
<dbReference type="Gene3D" id="3.20.20.140">
    <property type="entry name" value="Metal-dependent hydrolases"/>
    <property type="match status" value="1"/>
</dbReference>
<proteinExistence type="predicted"/>
<dbReference type="InterPro" id="IPR016195">
    <property type="entry name" value="Pol/histidinol_Pase-like"/>
</dbReference>
<dbReference type="OrthoDB" id="9791620at2"/>
<organism evidence="3 4">
    <name type="scientific">Desulfamplus magnetovallimortis</name>
    <dbReference type="NCBI Taxonomy" id="1246637"/>
    <lineage>
        <taxon>Bacteria</taxon>
        <taxon>Pseudomonadati</taxon>
        <taxon>Thermodesulfobacteriota</taxon>
        <taxon>Desulfobacteria</taxon>
        <taxon>Desulfobacterales</taxon>
        <taxon>Desulfobacteraceae</taxon>
        <taxon>Desulfamplus</taxon>
    </lineage>
</organism>
<dbReference type="EMBL" id="FWEV01000318">
    <property type="protein sequence ID" value="SLM32466.1"/>
    <property type="molecule type" value="Genomic_DNA"/>
</dbReference>
<protein>
    <recommendedName>
        <fullName evidence="2">ATPase AAA-type core domain-containing protein</fullName>
    </recommendedName>
</protein>
<reference evidence="3 4" key="1">
    <citation type="submission" date="2017-03" db="EMBL/GenBank/DDBJ databases">
        <authorList>
            <person name="Afonso C.L."/>
            <person name="Miller P.J."/>
            <person name="Scott M.A."/>
            <person name="Spackman E."/>
            <person name="Goraichik I."/>
            <person name="Dimitrov K.M."/>
            <person name="Suarez D.L."/>
            <person name="Swayne D.E."/>
        </authorList>
    </citation>
    <scope>NUCLEOTIDE SEQUENCE [LARGE SCALE GENOMIC DNA]</scope>
    <source>
        <strain evidence="3">PRJEB14757</strain>
    </source>
</reference>
<sequence>MTQSHQKVDLFAHGSTWLLADFHLHTRADNEFEYTGEDNSFVSDYISRLKAAKIRIGVISNHNKFDKNEFNALRKKACKEDICLLPGVELSLNDGSNGIHTIIVFSDQWLKNGNDYISPFITSMFPGKAESEYQHENGRSDKNILQVVEELEKTARDYFLIFAHVEQKNGLWKEMDGGKIGDFKESRYHKVRMRTLGFQKVRTHDVPDRDRVCRVKVKRWLDGWYPAEVEGSDCKSIDGIGNGNPCYLKLGAASFDAVKFALIDKENRVATQPVQHPHSHIRRIRFTGGTLDGKKLNFSPELNTLIGIRGSGKSSILEVLRYGLEIAFGEKAGDRDYKQELVGFTMGSGGKIEIDATDRYGQSYTIRRVWKEPFSEVMIDGRLQPGVSIRETVLHKPIYFGQKDLSCTGEGFEKDLVDKLLGSKLEDVRRRIDQQKRKVTQTVDRMLKISNVQEQIEEQKQIRQDTEHRLKLYKEHGVEEKLQKRLDFDKDARTIEKGIRLTRDFVSDLEALLARHEDEIRNFKGYTSKFNAELFDRFYTHYEINISFLDLSKKWLSEQNMAQKSLSKCQNELSDIRKGMVEEFAVIERNLSEQLKGSGSQNINPDEFLQLKKQLTFATQLITELEKQSKQQTGWRDSLLIELTALNDLWLEEFNLIKNELDKVGADDSPLSIASGYKEDKQAFLSFMKEMFKGSGIREATYQRIVDQYVDFLAIYKDFESAQRLFGNNPQILVDLFIKGLKSLLTYQTPNKFKMIYRGKELQHHSLGQRASALILFVLSQKENDLIIIDQPEDDLDNQTIYEDVIKLIREMKPNVQFIFATHNPNIPVLGDAELVHACSFANDKIQVESGSVDNHQTQQTIIRIMEGGKEAFNRRKEIYQIWKP</sequence>
<feature type="coiled-coil region" evidence="1">
    <location>
        <begin position="425"/>
        <end position="476"/>
    </location>
</feature>
<feature type="domain" description="ATPase AAA-type core" evidence="2">
    <location>
        <begin position="766"/>
        <end position="827"/>
    </location>
</feature>
<gene>
    <name evidence="3" type="ORF">MTBBW1_730019</name>
</gene>
<keyword evidence="1" id="KW-0175">Coiled coil</keyword>
<dbReference type="RefSeq" id="WP_080802285.1">
    <property type="nucleotide sequence ID" value="NZ_LT828543.1"/>
</dbReference>
<dbReference type="NCBIfam" id="NF045780">
    <property type="entry name" value="TrlF_fam_ATP"/>
    <property type="match status" value="1"/>
</dbReference>
<dbReference type="InterPro" id="IPR003959">
    <property type="entry name" value="ATPase_AAA_core"/>
</dbReference>
<dbReference type="InterPro" id="IPR027417">
    <property type="entry name" value="P-loop_NTPase"/>
</dbReference>
<dbReference type="SUPFAM" id="SSF89550">
    <property type="entry name" value="PHP domain-like"/>
    <property type="match status" value="1"/>
</dbReference>
<dbReference type="Gene3D" id="3.40.50.300">
    <property type="entry name" value="P-loop containing nucleotide triphosphate hydrolases"/>
    <property type="match status" value="2"/>
</dbReference>
<dbReference type="InterPro" id="IPR054787">
    <property type="entry name" value="TrlF_ATPase"/>
</dbReference>
<dbReference type="PANTHER" id="PTHR32182">
    <property type="entry name" value="DNA REPLICATION AND REPAIR PROTEIN RECF"/>
    <property type="match status" value="1"/>
</dbReference>
<evidence type="ECO:0000313" key="4">
    <source>
        <dbReference type="Proteomes" id="UP000191931"/>
    </source>
</evidence>
<dbReference type="Pfam" id="PF13304">
    <property type="entry name" value="AAA_21"/>
    <property type="match status" value="1"/>
</dbReference>
<accession>A0A1W1HJ49</accession>
<dbReference type="PANTHER" id="PTHR32182:SF22">
    <property type="entry name" value="ATP-DEPENDENT ENDONUCLEASE, OLD FAMILY-RELATED"/>
    <property type="match status" value="1"/>
</dbReference>
<dbReference type="STRING" id="1246637.MTBBW1_730019"/>
<dbReference type="SUPFAM" id="SSF52540">
    <property type="entry name" value="P-loop containing nucleoside triphosphate hydrolases"/>
    <property type="match status" value="1"/>
</dbReference>
<name>A0A1W1HJ49_9BACT</name>
<evidence type="ECO:0000256" key="1">
    <source>
        <dbReference type="SAM" id="Coils"/>
    </source>
</evidence>
<keyword evidence="4" id="KW-1185">Reference proteome</keyword>
<dbReference type="Proteomes" id="UP000191931">
    <property type="component" value="Unassembled WGS sequence"/>
</dbReference>
<evidence type="ECO:0000259" key="2">
    <source>
        <dbReference type="Pfam" id="PF13304"/>
    </source>
</evidence>